<dbReference type="AlphaFoldDB" id="A0A915EAR7"/>
<accession>A0A915EAR7</accession>
<organism evidence="4 5">
    <name type="scientific">Ditylenchus dipsaci</name>
    <dbReference type="NCBI Taxonomy" id="166011"/>
    <lineage>
        <taxon>Eukaryota</taxon>
        <taxon>Metazoa</taxon>
        <taxon>Ecdysozoa</taxon>
        <taxon>Nematoda</taxon>
        <taxon>Chromadorea</taxon>
        <taxon>Rhabditida</taxon>
        <taxon>Tylenchina</taxon>
        <taxon>Tylenchomorpha</taxon>
        <taxon>Sphaerularioidea</taxon>
        <taxon>Anguinidae</taxon>
        <taxon>Anguininae</taxon>
        <taxon>Ditylenchus</taxon>
    </lineage>
</organism>
<evidence type="ECO:0000313" key="4">
    <source>
        <dbReference type="Proteomes" id="UP000887574"/>
    </source>
</evidence>
<proteinExistence type="predicted"/>
<dbReference type="Proteomes" id="UP000887574">
    <property type="component" value="Unplaced"/>
</dbReference>
<evidence type="ECO:0000256" key="2">
    <source>
        <dbReference type="PROSITE-ProRule" id="PRU00176"/>
    </source>
</evidence>
<dbReference type="PANTHER" id="PTHR11176">
    <property type="entry name" value="BOULE-RELATED"/>
    <property type="match status" value="1"/>
</dbReference>
<dbReference type="Gene3D" id="3.30.70.330">
    <property type="match status" value="1"/>
</dbReference>
<feature type="domain" description="RRM" evidence="3">
    <location>
        <begin position="1"/>
        <end position="39"/>
    </location>
</feature>
<dbReference type="InterPro" id="IPR035979">
    <property type="entry name" value="RBD_domain_sf"/>
</dbReference>
<sequence length="278" mass="30226">MVTNESSLSNFFSQFGQVVDCVVMRNEEQRSKGFGFVHWLPRISLPRLLVLFRTLLMASMHDVVPIVSIWWVSLPSIPKAKSPITSGVSEASLKSTLSKDRETGMRVALLSCISLITVQGQVLGAAFSQHRKHYQQQQGGFVARTPKTRGAFRSQPYPSGRNAGYNNQTYGSPAGGAFPGAMQQYQTGYSGYAGSPATGGGYPPAGGYNTQMWPPTGQPYGMPSSAPVQPMSSWGAGGTSVPDVNQLAEWVSRAPAPIRRLRRGVANQPKNFENNQYY</sequence>
<evidence type="ECO:0000256" key="1">
    <source>
        <dbReference type="ARBA" id="ARBA00022884"/>
    </source>
</evidence>
<keyword evidence="1 2" id="KW-0694">RNA-binding</keyword>
<evidence type="ECO:0000313" key="5">
    <source>
        <dbReference type="WBParaSite" id="jg4166"/>
    </source>
</evidence>
<keyword evidence="4" id="KW-1185">Reference proteome</keyword>
<dbReference type="PANTHER" id="PTHR11176:SF57">
    <property type="entry name" value="PROTEIN BOULE"/>
    <property type="match status" value="1"/>
</dbReference>
<dbReference type="InterPro" id="IPR000504">
    <property type="entry name" value="RRM_dom"/>
</dbReference>
<dbReference type="SUPFAM" id="SSF54928">
    <property type="entry name" value="RNA-binding domain, RBD"/>
    <property type="match status" value="1"/>
</dbReference>
<dbReference type="PROSITE" id="PS50102">
    <property type="entry name" value="RRM"/>
    <property type="match status" value="1"/>
</dbReference>
<reference evidence="5" key="1">
    <citation type="submission" date="2022-11" db="UniProtKB">
        <authorList>
            <consortium name="WormBaseParasite"/>
        </authorList>
    </citation>
    <scope>IDENTIFICATION</scope>
</reference>
<evidence type="ECO:0000259" key="3">
    <source>
        <dbReference type="PROSITE" id="PS50102"/>
    </source>
</evidence>
<dbReference type="InterPro" id="IPR012677">
    <property type="entry name" value="Nucleotide-bd_a/b_plait_sf"/>
</dbReference>
<protein>
    <submittedName>
        <fullName evidence="5">RRM domain-containing protein</fullName>
    </submittedName>
</protein>
<dbReference type="Pfam" id="PF00076">
    <property type="entry name" value="RRM_1"/>
    <property type="match status" value="1"/>
</dbReference>
<dbReference type="WBParaSite" id="jg4166">
    <property type="protein sequence ID" value="jg4166"/>
    <property type="gene ID" value="jg4166"/>
</dbReference>
<dbReference type="GO" id="GO:0003723">
    <property type="term" value="F:RNA binding"/>
    <property type="evidence" value="ECO:0007669"/>
    <property type="project" value="UniProtKB-UniRule"/>
</dbReference>
<name>A0A915EAR7_9BILA</name>